<evidence type="ECO:0000313" key="1">
    <source>
        <dbReference type="EMBL" id="GFF79301.1"/>
    </source>
</evidence>
<evidence type="ECO:0000313" key="2">
    <source>
        <dbReference type="Proteomes" id="UP000465220"/>
    </source>
</evidence>
<comment type="caution">
    <text evidence="1">The sequence shown here is derived from an EMBL/GenBank/DDBJ whole genome shotgun (WGS) entry which is preliminary data.</text>
</comment>
<sequence length="80" mass="9379">MKVFGRSCNPFQFWLDARYDAFQPRYQALINEVQDLKEADYPDIMALPLAKAKKFRNRNQTLSSVTARLNRVVKKLRSSL</sequence>
<proteinExistence type="predicted"/>
<dbReference type="Proteomes" id="UP000465220">
    <property type="component" value="Unassembled WGS sequence"/>
</dbReference>
<name>A0ABQ1AD61_ASPLE</name>
<gene>
    <name evidence="1" type="ORF">IFM60648_05438</name>
</gene>
<organism evidence="1 2">
    <name type="scientific">Aspergillus lentulus</name>
    <dbReference type="NCBI Taxonomy" id="293939"/>
    <lineage>
        <taxon>Eukaryota</taxon>
        <taxon>Fungi</taxon>
        <taxon>Dikarya</taxon>
        <taxon>Ascomycota</taxon>
        <taxon>Pezizomycotina</taxon>
        <taxon>Eurotiomycetes</taxon>
        <taxon>Eurotiomycetidae</taxon>
        <taxon>Eurotiales</taxon>
        <taxon>Aspergillaceae</taxon>
        <taxon>Aspergillus</taxon>
        <taxon>Aspergillus subgen. Fumigati</taxon>
    </lineage>
</organism>
<keyword evidence="2" id="KW-1185">Reference proteome</keyword>
<dbReference type="EMBL" id="BLKI01000028">
    <property type="protein sequence ID" value="GFF79301.1"/>
    <property type="molecule type" value="Genomic_DNA"/>
</dbReference>
<accession>A0ABQ1AD61</accession>
<protein>
    <submittedName>
        <fullName evidence="1">Uncharacterized protein</fullName>
    </submittedName>
</protein>
<reference evidence="1 2" key="1">
    <citation type="submission" date="2020-01" db="EMBL/GenBank/DDBJ databases">
        <title>Draft genome sequence of Aspergillus lentulus IFM 60648.</title>
        <authorList>
            <person name="Takahashi H."/>
            <person name="Yaguchi T."/>
        </authorList>
    </citation>
    <scope>NUCLEOTIDE SEQUENCE [LARGE SCALE GENOMIC DNA]</scope>
    <source>
        <strain evidence="1 2">IFM 60648</strain>
    </source>
</reference>